<feature type="transmembrane region" description="Helical" evidence="1">
    <location>
        <begin position="59"/>
        <end position="84"/>
    </location>
</feature>
<protein>
    <recommendedName>
        <fullName evidence="4">DUF1772 domain-containing protein</fullName>
    </recommendedName>
</protein>
<keyword evidence="3" id="KW-1185">Reference proteome</keyword>
<dbReference type="EMBL" id="CP136336">
    <property type="protein sequence ID" value="WOB06982.1"/>
    <property type="molecule type" value="Genomic_DNA"/>
</dbReference>
<keyword evidence="1" id="KW-0472">Membrane</keyword>
<evidence type="ECO:0008006" key="4">
    <source>
        <dbReference type="Google" id="ProtNLM"/>
    </source>
</evidence>
<accession>A0ABZ0CPS7</accession>
<feature type="transmembrane region" description="Helical" evidence="1">
    <location>
        <begin position="130"/>
        <end position="160"/>
    </location>
</feature>
<proteinExistence type="predicted"/>
<evidence type="ECO:0000313" key="2">
    <source>
        <dbReference type="EMBL" id="WOB06982.1"/>
    </source>
</evidence>
<evidence type="ECO:0000313" key="3">
    <source>
        <dbReference type="Proteomes" id="UP001303946"/>
    </source>
</evidence>
<feature type="transmembrane region" description="Helical" evidence="1">
    <location>
        <begin position="12"/>
        <end position="39"/>
    </location>
</feature>
<reference evidence="2 3" key="1">
    <citation type="submission" date="2023-10" db="EMBL/GenBank/DDBJ databases">
        <title>Bacteria for the degradation of biodegradable plastic PBAT(Polybutylene adipate terephthalate).</title>
        <authorList>
            <person name="Weon H.-Y."/>
            <person name="Yeon J."/>
        </authorList>
    </citation>
    <scope>NUCLEOTIDE SEQUENCE [LARGE SCALE GENOMIC DNA]</scope>
    <source>
        <strain evidence="2 3">SBD 7-3</strain>
    </source>
</reference>
<gene>
    <name evidence="2" type="ORF">RXV79_18905</name>
</gene>
<evidence type="ECO:0000256" key="1">
    <source>
        <dbReference type="SAM" id="Phobius"/>
    </source>
</evidence>
<name>A0ABZ0CPS7_9BURK</name>
<keyword evidence="1" id="KW-1133">Transmembrane helix</keyword>
<keyword evidence="1" id="KW-0812">Transmembrane</keyword>
<organism evidence="2 3">
    <name type="scientific">Piscinibacter gummiphilus</name>
    <dbReference type="NCBI Taxonomy" id="946333"/>
    <lineage>
        <taxon>Bacteria</taxon>
        <taxon>Pseudomonadati</taxon>
        <taxon>Pseudomonadota</taxon>
        <taxon>Betaproteobacteria</taxon>
        <taxon>Burkholderiales</taxon>
        <taxon>Sphaerotilaceae</taxon>
        <taxon>Piscinibacter</taxon>
    </lineage>
</organism>
<feature type="transmembrane region" description="Helical" evidence="1">
    <location>
        <begin position="91"/>
        <end position="110"/>
    </location>
</feature>
<dbReference type="Proteomes" id="UP001303946">
    <property type="component" value="Chromosome"/>
</dbReference>
<dbReference type="RefSeq" id="WP_316699641.1">
    <property type="nucleotide sequence ID" value="NZ_CP136336.1"/>
</dbReference>
<sequence length="173" mass="17971">MPITIAVGARSLFVTAVAWLFIGLGLIASGSALLQHAMLASLLPLPPQAGLTGLLVAKLPWVTGASLVLSLATLASAIGLLLRLDWARRTFIGLLVVAIVANLLGLWLQQELMQAIVDHALSSASLPPKAAGVFGGFVTAARVMAVVVTLGACGLLAWIIRRLMSASVRQEFA</sequence>